<keyword evidence="6" id="KW-1185">Reference proteome</keyword>
<keyword evidence="1" id="KW-0378">Hydrolase</keyword>
<dbReference type="InterPro" id="IPR050491">
    <property type="entry name" value="AmpC-like"/>
</dbReference>
<evidence type="ECO:0008006" key="7">
    <source>
        <dbReference type="Google" id="ProtNLM"/>
    </source>
</evidence>
<protein>
    <recommendedName>
        <fullName evidence="7">D-aminopeptidase</fullName>
    </recommendedName>
</protein>
<dbReference type="Gene3D" id="3.40.710.10">
    <property type="entry name" value="DD-peptidase/beta-lactamase superfamily"/>
    <property type="match status" value="1"/>
</dbReference>
<dbReference type="Pfam" id="PF07930">
    <property type="entry name" value="DAP_B"/>
    <property type="match status" value="1"/>
</dbReference>
<reference evidence="5 6" key="2">
    <citation type="submission" date="2021-10" db="EMBL/GenBank/DDBJ databases">
        <authorList>
            <person name="Piombo E."/>
        </authorList>
    </citation>
    <scope>NUCLEOTIDE SEQUENCE [LARGE SCALE GENOMIC DNA]</scope>
</reference>
<feature type="domain" description="Beta-lactamase-related" evidence="3">
    <location>
        <begin position="18"/>
        <end position="327"/>
    </location>
</feature>
<dbReference type="Pfam" id="PF00144">
    <property type="entry name" value="Beta-lactamase"/>
    <property type="match status" value="1"/>
</dbReference>
<evidence type="ECO:0000259" key="3">
    <source>
        <dbReference type="Pfam" id="PF00144"/>
    </source>
</evidence>
<dbReference type="PANTHER" id="PTHR46825">
    <property type="entry name" value="D-ALANYL-D-ALANINE-CARBOXYPEPTIDASE/ENDOPEPTIDASE AMPH"/>
    <property type="match status" value="1"/>
</dbReference>
<reference evidence="6" key="1">
    <citation type="submission" date="2019-06" db="EMBL/GenBank/DDBJ databases">
        <authorList>
            <person name="Broberg M."/>
        </authorList>
    </citation>
    <scope>NUCLEOTIDE SEQUENCE [LARGE SCALE GENOMIC DNA]</scope>
</reference>
<comment type="caution">
    <text evidence="5">The sequence shown here is derived from an EMBL/GenBank/DDBJ whole genome shotgun (WGS) entry which is preliminary data.</text>
</comment>
<dbReference type="GO" id="GO:0004177">
    <property type="term" value="F:aminopeptidase activity"/>
    <property type="evidence" value="ECO:0007669"/>
    <property type="project" value="UniProtKB-KW"/>
</dbReference>
<accession>A0A9N9Z249</accession>
<feature type="domain" description="D-aminopeptidase" evidence="4">
    <location>
        <begin position="360"/>
        <end position="539"/>
    </location>
</feature>
<dbReference type="OrthoDB" id="5946976at2759"/>
<evidence type="ECO:0000313" key="6">
    <source>
        <dbReference type="Proteomes" id="UP000775872"/>
    </source>
</evidence>
<evidence type="ECO:0000256" key="2">
    <source>
        <dbReference type="ARBA" id="ARBA00038215"/>
    </source>
</evidence>
<gene>
    <name evidence="5" type="ORF">CSOL1703_00013559</name>
</gene>
<keyword evidence="1" id="KW-0031">Aminopeptidase</keyword>
<comment type="similarity">
    <text evidence="2">Belongs to the peptidase S12 family.</text>
</comment>
<organism evidence="5 6">
    <name type="scientific">Clonostachys solani</name>
    <dbReference type="NCBI Taxonomy" id="160281"/>
    <lineage>
        <taxon>Eukaryota</taxon>
        <taxon>Fungi</taxon>
        <taxon>Dikarya</taxon>
        <taxon>Ascomycota</taxon>
        <taxon>Pezizomycotina</taxon>
        <taxon>Sordariomycetes</taxon>
        <taxon>Hypocreomycetidae</taxon>
        <taxon>Hypocreales</taxon>
        <taxon>Bionectriaceae</taxon>
        <taxon>Clonostachys</taxon>
    </lineage>
</organism>
<dbReference type="SUPFAM" id="SSF56601">
    <property type="entry name" value="beta-lactamase/transpeptidase-like"/>
    <property type="match status" value="1"/>
</dbReference>
<dbReference type="EMBL" id="CABFOC020000031">
    <property type="protein sequence ID" value="CAH0047548.1"/>
    <property type="molecule type" value="Genomic_DNA"/>
</dbReference>
<evidence type="ECO:0000259" key="4">
    <source>
        <dbReference type="Pfam" id="PF07930"/>
    </source>
</evidence>
<dbReference type="Gene3D" id="2.40.128.50">
    <property type="match status" value="2"/>
</dbReference>
<dbReference type="InterPro" id="IPR027279">
    <property type="entry name" value="D_amino_pept/lipop_sf"/>
</dbReference>
<sequence>MTSLGLIIEKASLLHPGPGGAIAIVKDGVPLAQRAWGFADLNQRIPMTTETPFPICSITKQMVCAVLQTLRDNPTPTMPTDEPVSDQLEANLKKLLRRNFCEDKKLSIQLLCDNQSGIRDYWATNTLLGAKPDDHFSLEADARAMIHRVRSLHFKPGTEFSYSNTNFHILARVVEMTSGQSLSKLLEERLFRPAGMETAVLCPSTEHQPGPCVGYEGGLKQGYFPARNRIEWSGDAGVVASLKDMLAYELYLQKIIRDSKSWYHQHSKHGTFSDGTKSAYSNGLFFDEMDGSVLIGHGGALRGYRISRTHSPSQGLSVVVMLNYEADAESISKFVLREILAISKAPTHMTAPVNPWHFEVAGEWTGNFLDLDTFLSIRTKITGEKTVSILYSGETEEIQLNESRKGISQDMRAEIDGDTLRIHRLKDNRMLEGIRLHPNQASRREPTMLGTYECTELGSSFTCFGQGEALYGAFDGPLGHGPASPMSYLGDNVWVIACARGQDADAPGDWTLVFDRADAETGIISGVTVGCWLARKFGFIKWGF</sequence>
<proteinExistence type="inferred from homology"/>
<name>A0A9N9Z249_9HYPO</name>
<keyword evidence="1" id="KW-0645">Protease</keyword>
<dbReference type="PANTHER" id="PTHR46825:SF9">
    <property type="entry name" value="BETA-LACTAMASE-RELATED DOMAIN-CONTAINING PROTEIN"/>
    <property type="match status" value="1"/>
</dbReference>
<dbReference type="AlphaFoldDB" id="A0A9N9Z249"/>
<dbReference type="NCBIfam" id="NF009622">
    <property type="entry name" value="PRK13128.1"/>
    <property type="match status" value="1"/>
</dbReference>
<dbReference type="InterPro" id="IPR001466">
    <property type="entry name" value="Beta-lactam-related"/>
</dbReference>
<dbReference type="SUPFAM" id="SSF50886">
    <property type="entry name" value="D-aminopeptidase, middle and C-terminal domains"/>
    <property type="match status" value="1"/>
</dbReference>
<dbReference type="InterPro" id="IPR012338">
    <property type="entry name" value="Beta-lactam/transpept-like"/>
</dbReference>
<dbReference type="Proteomes" id="UP000775872">
    <property type="component" value="Unassembled WGS sequence"/>
</dbReference>
<evidence type="ECO:0000313" key="5">
    <source>
        <dbReference type="EMBL" id="CAH0047548.1"/>
    </source>
</evidence>
<evidence type="ECO:0000256" key="1">
    <source>
        <dbReference type="ARBA" id="ARBA00022438"/>
    </source>
</evidence>
<dbReference type="InterPro" id="IPR012856">
    <property type="entry name" value="DAP_B_dom"/>
</dbReference>